<evidence type="ECO:0000256" key="1">
    <source>
        <dbReference type="SAM" id="SignalP"/>
    </source>
</evidence>
<reference evidence="3" key="1">
    <citation type="journal article" date="2012" name="BMC Genomics">
        <title>Genome sequence of the necrotrophic fungus Penicillium digitatum, the main postharvest pathogen of citrus.</title>
        <authorList>
            <person name="Marcet-Houben M."/>
            <person name="Ballester A.-R."/>
            <person name="de la Fuente B."/>
            <person name="Harries E."/>
            <person name="Marcos J.F."/>
            <person name="Gonzalez-Candelas L."/>
            <person name="Gabaldon T."/>
        </authorList>
    </citation>
    <scope>NUCLEOTIDE SEQUENCE [LARGE SCALE GENOMIC DNA]</scope>
    <source>
        <strain evidence="3">Pd1 / CECT 20795</strain>
    </source>
</reference>
<comment type="caution">
    <text evidence="2">The sequence shown here is derived from an EMBL/GenBank/DDBJ whole genome shotgun (WGS) entry which is preliminary data.</text>
</comment>
<name>K9GGG2_PEND1</name>
<dbReference type="AlphaFoldDB" id="K9GGG2"/>
<dbReference type="OrthoDB" id="10478017at2759"/>
<feature type="signal peptide" evidence="1">
    <location>
        <begin position="1"/>
        <end position="20"/>
    </location>
</feature>
<accession>K9GGG2</accession>
<dbReference type="EMBL" id="AKCU01000067">
    <property type="protein sequence ID" value="EKV21230.1"/>
    <property type="molecule type" value="Genomic_DNA"/>
</dbReference>
<evidence type="ECO:0000313" key="3">
    <source>
        <dbReference type="Proteomes" id="UP000009886"/>
    </source>
</evidence>
<proteinExistence type="predicted"/>
<dbReference type="KEGG" id="pdp:PDIP_08970"/>
<keyword evidence="1" id="KW-0732">Signal</keyword>
<dbReference type="HOGENOM" id="CLU_1768716_0_0_1"/>
<dbReference type="Proteomes" id="UP000009886">
    <property type="component" value="Unassembled WGS sequence"/>
</dbReference>
<evidence type="ECO:0000313" key="2">
    <source>
        <dbReference type="EMBL" id="EKV21230.1"/>
    </source>
</evidence>
<organism evidence="2 3">
    <name type="scientific">Penicillium digitatum (strain Pd1 / CECT 20795)</name>
    <name type="common">Green mold</name>
    <dbReference type="NCBI Taxonomy" id="1170230"/>
    <lineage>
        <taxon>Eukaryota</taxon>
        <taxon>Fungi</taxon>
        <taxon>Dikarya</taxon>
        <taxon>Ascomycota</taxon>
        <taxon>Pezizomycotina</taxon>
        <taxon>Eurotiomycetes</taxon>
        <taxon>Eurotiomycetidae</taxon>
        <taxon>Eurotiales</taxon>
        <taxon>Aspergillaceae</taxon>
        <taxon>Penicillium</taxon>
    </lineage>
</organism>
<protein>
    <submittedName>
        <fullName evidence="2">Uncharacterized protein</fullName>
    </submittedName>
</protein>
<dbReference type="VEuPathDB" id="FungiDB:PDIP_08970"/>
<feature type="chain" id="PRO_5003931090" evidence="1">
    <location>
        <begin position="21"/>
        <end position="160"/>
    </location>
</feature>
<gene>
    <name evidence="2" type="ORF">PDIP_08970</name>
</gene>
<sequence length="160" mass="17596">MEGVPTHLAACGILITHVLSCTQFFAFNPTPESSVVGGVASDLFETCLRMLPGDWEKARKVSNPFWQLSRVLFSGASEELAGAETVHDTSAIRRLLRAQVGGRMRELQMRCREVCLRSHRKASMGIPKEKSSVRVEKEGEKIHFGLSASLRALYAGPRPG</sequence>